<dbReference type="EMBL" id="RXIA01000022">
    <property type="protein sequence ID" value="RVU70337.1"/>
    <property type="molecule type" value="Genomic_DNA"/>
</dbReference>
<dbReference type="AlphaFoldDB" id="A0A437SU30"/>
<gene>
    <name evidence="2" type="ORF">EJK17_08155</name>
</gene>
<evidence type="ECO:0000256" key="1">
    <source>
        <dbReference type="SAM" id="Phobius"/>
    </source>
</evidence>
<keyword evidence="1" id="KW-0472">Membrane</keyword>
<feature type="transmembrane region" description="Helical" evidence="1">
    <location>
        <begin position="47"/>
        <end position="67"/>
    </location>
</feature>
<keyword evidence="1" id="KW-0812">Transmembrane</keyword>
<sequence>MKNKVFIGTIGDDTVYFDRQSKKALLVKNFKKLDPSKAKVNDTSPDLGIATMLLILALMVACLWVDMTDKDFDFEKIKLMLLLLGINVIGSLCVFLFYHRKIYPRKVKYELATKKEFEIAARNNPYYRRAMDGDQDDDRRLNQIFIAIMIGDFLIFPSVMYLIVNLFMAILVLLLCMWINGVCLQVLLSYHQFRYGEKIKMKKNYQIVYAMGEKSAAELQRKGHDLGEENHPLIEFLGSVIEMVFEIFK</sequence>
<comment type="caution">
    <text evidence="2">The sequence shown here is derived from an EMBL/GenBank/DDBJ whole genome shotgun (WGS) entry which is preliminary data.</text>
</comment>
<name>A0A437SU30_9LACO</name>
<feature type="transmembrane region" description="Helical" evidence="1">
    <location>
        <begin position="79"/>
        <end position="98"/>
    </location>
</feature>
<proteinExistence type="predicted"/>
<protein>
    <submittedName>
        <fullName evidence="2">Uncharacterized protein</fullName>
    </submittedName>
</protein>
<keyword evidence="1" id="KW-1133">Transmembrane helix</keyword>
<feature type="transmembrane region" description="Helical" evidence="1">
    <location>
        <begin position="170"/>
        <end position="193"/>
    </location>
</feature>
<organism evidence="2 3">
    <name type="scientific">Lactobacillus xujianguonis</name>
    <dbReference type="NCBI Taxonomy" id="2495899"/>
    <lineage>
        <taxon>Bacteria</taxon>
        <taxon>Bacillati</taxon>
        <taxon>Bacillota</taxon>
        <taxon>Bacilli</taxon>
        <taxon>Lactobacillales</taxon>
        <taxon>Lactobacillaceae</taxon>
        <taxon>Lactobacillus</taxon>
    </lineage>
</organism>
<accession>A0A437SU30</accession>
<evidence type="ECO:0000313" key="2">
    <source>
        <dbReference type="EMBL" id="RVU70337.1"/>
    </source>
</evidence>
<dbReference type="Proteomes" id="UP000288291">
    <property type="component" value="Unassembled WGS sequence"/>
</dbReference>
<dbReference type="RefSeq" id="WP_103662085.1">
    <property type="nucleotide sequence ID" value="NZ_ML136890.1"/>
</dbReference>
<evidence type="ECO:0000313" key="3">
    <source>
        <dbReference type="Proteomes" id="UP000288291"/>
    </source>
</evidence>
<keyword evidence="3" id="KW-1185">Reference proteome</keyword>
<feature type="transmembrane region" description="Helical" evidence="1">
    <location>
        <begin position="144"/>
        <end position="164"/>
    </location>
</feature>
<reference evidence="2 3" key="1">
    <citation type="submission" date="2018-12" db="EMBL/GenBank/DDBJ databases">
        <authorList>
            <person name="Meng J."/>
        </authorList>
    </citation>
    <scope>NUCLEOTIDE SEQUENCE [LARGE SCALE GENOMIC DNA]</scope>
    <source>
        <strain evidence="2 3">HT111-2</strain>
    </source>
</reference>